<dbReference type="GO" id="GO:0006955">
    <property type="term" value="P:immune response"/>
    <property type="evidence" value="ECO:0007669"/>
    <property type="project" value="TreeGrafter"/>
</dbReference>
<dbReference type="GeneTree" id="ENSGT00940000160560"/>
<dbReference type="Ensembl" id="ENSDCDT00010041266.1">
    <property type="protein sequence ID" value="ENSDCDP00010033263.1"/>
    <property type="gene ID" value="ENSDCDG00010021240.1"/>
</dbReference>
<dbReference type="InterPro" id="IPR027417">
    <property type="entry name" value="P-loop_NTPase"/>
</dbReference>
<accession>A0AAY4CJH1</accession>
<feature type="compositionally biased region" description="Pro residues" evidence="1">
    <location>
        <begin position="10"/>
        <end position="19"/>
    </location>
</feature>
<dbReference type="SUPFAM" id="SSF52540">
    <property type="entry name" value="P-loop containing nucleoside triphosphate hydrolases"/>
    <property type="match status" value="1"/>
</dbReference>
<sequence length="300" mass="33145">MGDSHSKRSPSPPAPPTPSPWQNKLLFLAKPFISCSMESKSDMETKLREFCLTEQDVGQLRIVLFGPVGAGKSSFINSVNNAFLGRITSKALVASGAGTSFTTTYKTHKIGHGRLPFVFNDVMGLEEGGSAGILNEDLISGLEGHIKENYKFNPISPLSNGNSYYNPSPAMGDKVHCVVNVIPADKISMVTDEVINKLRSVRNKASDLGNRIPQVVVMTMIDKACPEVDRDLQNIYRSKKIKQKMQECSYRLGVPMNCILPVKNYHEEISVDMKMDLLILSALTQIVHFADDYVASLYDR</sequence>
<dbReference type="Gene3D" id="3.40.50.300">
    <property type="entry name" value="P-loop containing nucleotide triphosphate hydrolases"/>
    <property type="match status" value="1"/>
</dbReference>
<evidence type="ECO:0000256" key="1">
    <source>
        <dbReference type="SAM" id="MobiDB-lite"/>
    </source>
</evidence>
<reference evidence="2" key="2">
    <citation type="submission" date="2025-08" db="UniProtKB">
        <authorList>
            <consortium name="Ensembl"/>
        </authorList>
    </citation>
    <scope>IDENTIFICATION</scope>
</reference>
<evidence type="ECO:0008006" key="4">
    <source>
        <dbReference type="Google" id="ProtNLM"/>
    </source>
</evidence>
<feature type="region of interest" description="Disordered" evidence="1">
    <location>
        <begin position="1"/>
        <end position="21"/>
    </location>
</feature>
<name>A0AAY4CJH1_9TELE</name>
<organism evidence="2 3">
    <name type="scientific">Denticeps clupeoides</name>
    <name type="common">denticle herring</name>
    <dbReference type="NCBI Taxonomy" id="299321"/>
    <lineage>
        <taxon>Eukaryota</taxon>
        <taxon>Metazoa</taxon>
        <taxon>Chordata</taxon>
        <taxon>Craniata</taxon>
        <taxon>Vertebrata</taxon>
        <taxon>Euteleostomi</taxon>
        <taxon>Actinopterygii</taxon>
        <taxon>Neopterygii</taxon>
        <taxon>Teleostei</taxon>
        <taxon>Clupei</taxon>
        <taxon>Clupeiformes</taxon>
        <taxon>Denticipitoidei</taxon>
        <taxon>Denticipitidae</taxon>
        <taxon>Denticeps</taxon>
    </lineage>
</organism>
<dbReference type="PANTHER" id="PTHR14241:SF1">
    <property type="entry name" value="INTERFERON-INDUCED PROTEIN 44-RELATED"/>
    <property type="match status" value="1"/>
</dbReference>
<evidence type="ECO:0000313" key="3">
    <source>
        <dbReference type="Proteomes" id="UP000694580"/>
    </source>
</evidence>
<dbReference type="AlphaFoldDB" id="A0AAY4CJH1"/>
<dbReference type="PANTHER" id="PTHR14241">
    <property type="entry name" value="INTERFERON-INDUCED PROTEIN 44"/>
    <property type="match status" value="1"/>
</dbReference>
<proteinExistence type="predicted"/>
<keyword evidence="3" id="KW-1185">Reference proteome</keyword>
<gene>
    <name evidence="2" type="primary">LOC114792945</name>
</gene>
<dbReference type="CDD" id="cd00882">
    <property type="entry name" value="Ras_like_GTPase"/>
    <property type="match status" value="1"/>
</dbReference>
<protein>
    <recommendedName>
        <fullName evidence="4">Interferon-induced protein 44-like</fullName>
    </recommendedName>
</protein>
<evidence type="ECO:0000313" key="2">
    <source>
        <dbReference type="Ensembl" id="ENSDCDP00010033263.1"/>
    </source>
</evidence>
<dbReference type="Proteomes" id="UP000694580">
    <property type="component" value="Chromosome 6"/>
</dbReference>
<reference evidence="2" key="3">
    <citation type="submission" date="2025-09" db="UniProtKB">
        <authorList>
            <consortium name="Ensembl"/>
        </authorList>
    </citation>
    <scope>IDENTIFICATION</scope>
</reference>
<reference evidence="2 3" key="1">
    <citation type="submission" date="2020-06" db="EMBL/GenBank/DDBJ databases">
        <authorList>
            <consortium name="Wellcome Sanger Institute Data Sharing"/>
        </authorList>
    </citation>
    <scope>NUCLEOTIDE SEQUENCE [LARGE SCALE GENOMIC DNA]</scope>
</reference>